<reference evidence="2 3" key="1">
    <citation type="journal article" date="2011" name="Stand. Genomic Sci.">
        <title>Non-contiguous finished genome sequence and contextual data of the filamentous soil bacterium Ktedonobacter racemifer type strain (SOSP1-21).</title>
        <authorList>
            <person name="Chang Y.J."/>
            <person name="Land M."/>
            <person name="Hauser L."/>
            <person name="Chertkov O."/>
            <person name="Del Rio T.G."/>
            <person name="Nolan M."/>
            <person name="Copeland A."/>
            <person name="Tice H."/>
            <person name="Cheng J.F."/>
            <person name="Lucas S."/>
            <person name="Han C."/>
            <person name="Goodwin L."/>
            <person name="Pitluck S."/>
            <person name="Ivanova N."/>
            <person name="Ovchinikova G."/>
            <person name="Pati A."/>
            <person name="Chen A."/>
            <person name="Palaniappan K."/>
            <person name="Mavromatis K."/>
            <person name="Liolios K."/>
            <person name="Brettin T."/>
            <person name="Fiebig A."/>
            <person name="Rohde M."/>
            <person name="Abt B."/>
            <person name="Goker M."/>
            <person name="Detter J.C."/>
            <person name="Woyke T."/>
            <person name="Bristow J."/>
            <person name="Eisen J.A."/>
            <person name="Markowitz V."/>
            <person name="Hugenholtz P."/>
            <person name="Kyrpides N.C."/>
            <person name="Klenk H.P."/>
            <person name="Lapidus A."/>
        </authorList>
    </citation>
    <scope>NUCLEOTIDE SEQUENCE [LARGE SCALE GENOMIC DNA]</scope>
    <source>
        <strain evidence="3">DSM 44963</strain>
    </source>
</reference>
<accession>D6TZ53</accession>
<dbReference type="InParanoid" id="D6TZ53"/>
<dbReference type="Proteomes" id="UP000004508">
    <property type="component" value="Unassembled WGS sequence"/>
</dbReference>
<feature type="transmembrane region" description="Helical" evidence="1">
    <location>
        <begin position="37"/>
        <end position="62"/>
    </location>
</feature>
<dbReference type="AlphaFoldDB" id="D6TZ53"/>
<keyword evidence="1" id="KW-1133">Transmembrane helix</keyword>
<name>D6TZ53_KTERA</name>
<gene>
    <name evidence="2" type="ORF">Krac_2598</name>
</gene>
<keyword evidence="1" id="KW-0812">Transmembrane</keyword>
<proteinExistence type="predicted"/>
<evidence type="ECO:0000256" key="1">
    <source>
        <dbReference type="SAM" id="Phobius"/>
    </source>
</evidence>
<keyword evidence="1" id="KW-0472">Membrane</keyword>
<evidence type="ECO:0000313" key="2">
    <source>
        <dbReference type="EMBL" id="EFH81843.1"/>
    </source>
</evidence>
<evidence type="ECO:0000313" key="3">
    <source>
        <dbReference type="Proteomes" id="UP000004508"/>
    </source>
</evidence>
<keyword evidence="3" id="KW-1185">Reference proteome</keyword>
<dbReference type="EMBL" id="ADVG01000004">
    <property type="protein sequence ID" value="EFH81843.1"/>
    <property type="molecule type" value="Genomic_DNA"/>
</dbReference>
<comment type="caution">
    <text evidence="2">The sequence shown here is derived from an EMBL/GenBank/DDBJ whole genome shotgun (WGS) entry which is preliminary data.</text>
</comment>
<protein>
    <submittedName>
        <fullName evidence="2">Uncharacterized protein</fullName>
    </submittedName>
</protein>
<sequence length="217" mass="24884">MVRPLPLEAYRLAEKYRLGVPQLCFQRGDVRRTLLSLLFALPALYGGYQLVLYTSPLLFYYFGDHQGSLYVLGPFRRFDAVFERDGSVIDLELWARSHWSYIFLLVLGALLVVSAGVLLMNVINRLVKQERAYICAEGFLLLRGREKVEAALRWEQIRELRYQVEELYRHYRIPPAKSAYVVATSGKMLRVPITALARIINERLNDTSALATPGDNA</sequence>
<organism evidence="2 3">
    <name type="scientific">Ktedonobacter racemifer DSM 44963</name>
    <dbReference type="NCBI Taxonomy" id="485913"/>
    <lineage>
        <taxon>Bacteria</taxon>
        <taxon>Bacillati</taxon>
        <taxon>Chloroflexota</taxon>
        <taxon>Ktedonobacteria</taxon>
        <taxon>Ktedonobacterales</taxon>
        <taxon>Ktedonobacteraceae</taxon>
        <taxon>Ktedonobacter</taxon>
    </lineage>
</organism>
<feature type="transmembrane region" description="Helical" evidence="1">
    <location>
        <begin position="101"/>
        <end position="123"/>
    </location>
</feature>
<dbReference type="RefSeq" id="WP_007919460.1">
    <property type="nucleotide sequence ID" value="NZ_ADVG01000004.1"/>
</dbReference>